<dbReference type="GO" id="GO:0016020">
    <property type="term" value="C:membrane"/>
    <property type="evidence" value="ECO:0007669"/>
    <property type="project" value="UniProtKB-SubCell"/>
</dbReference>
<comment type="caution">
    <text evidence="7">The sequence shown here is derived from an EMBL/GenBank/DDBJ whole genome shotgun (WGS) entry which is preliminary data.</text>
</comment>
<evidence type="ECO:0000313" key="7">
    <source>
        <dbReference type="EMBL" id="MBB6209934.1"/>
    </source>
</evidence>
<dbReference type="InterPro" id="IPR050307">
    <property type="entry name" value="Sterol_Desaturase_Related"/>
</dbReference>
<keyword evidence="2 5" id="KW-0812">Transmembrane</keyword>
<evidence type="ECO:0000259" key="6">
    <source>
        <dbReference type="Pfam" id="PF04116"/>
    </source>
</evidence>
<feature type="transmembrane region" description="Helical" evidence="5">
    <location>
        <begin position="91"/>
        <end position="109"/>
    </location>
</feature>
<dbReference type="Pfam" id="PF04116">
    <property type="entry name" value="FA_hydroxylase"/>
    <property type="match status" value="1"/>
</dbReference>
<dbReference type="GO" id="GO:0016491">
    <property type="term" value="F:oxidoreductase activity"/>
    <property type="evidence" value="ECO:0007669"/>
    <property type="project" value="InterPro"/>
</dbReference>
<keyword evidence="8" id="KW-1185">Reference proteome</keyword>
<evidence type="ECO:0000256" key="3">
    <source>
        <dbReference type="ARBA" id="ARBA00022989"/>
    </source>
</evidence>
<feature type="transmembrane region" description="Helical" evidence="5">
    <location>
        <begin position="145"/>
        <end position="169"/>
    </location>
</feature>
<dbReference type="PANTHER" id="PTHR11863">
    <property type="entry name" value="STEROL DESATURASE"/>
    <property type="match status" value="1"/>
</dbReference>
<dbReference type="Proteomes" id="UP000544872">
    <property type="component" value="Unassembled WGS sequence"/>
</dbReference>
<dbReference type="RefSeq" id="WP_184262648.1">
    <property type="nucleotide sequence ID" value="NZ_JACIIX010000004.1"/>
</dbReference>
<dbReference type="EMBL" id="JACIIX010000004">
    <property type="protein sequence ID" value="MBB6209934.1"/>
    <property type="molecule type" value="Genomic_DNA"/>
</dbReference>
<comment type="subcellular location">
    <subcellularLocation>
        <location evidence="1">Membrane</location>
    </subcellularLocation>
</comment>
<organism evidence="7 8">
    <name type="scientific">Novispirillum itersonii</name>
    <name type="common">Aquaspirillum itersonii</name>
    <dbReference type="NCBI Taxonomy" id="189"/>
    <lineage>
        <taxon>Bacteria</taxon>
        <taxon>Pseudomonadati</taxon>
        <taxon>Pseudomonadota</taxon>
        <taxon>Alphaproteobacteria</taxon>
        <taxon>Rhodospirillales</taxon>
        <taxon>Novispirillaceae</taxon>
        <taxon>Novispirillum</taxon>
    </lineage>
</organism>
<dbReference type="GO" id="GO:0008610">
    <property type="term" value="P:lipid biosynthetic process"/>
    <property type="evidence" value="ECO:0007669"/>
    <property type="project" value="InterPro"/>
</dbReference>
<name>A0A7W9ZH14_NOVIT</name>
<feature type="transmembrane region" description="Helical" evidence="5">
    <location>
        <begin position="51"/>
        <end position="71"/>
    </location>
</feature>
<evidence type="ECO:0000256" key="4">
    <source>
        <dbReference type="ARBA" id="ARBA00023136"/>
    </source>
</evidence>
<keyword evidence="4 5" id="KW-0472">Membrane</keyword>
<keyword evidence="3 5" id="KW-1133">Transmembrane helix</keyword>
<protein>
    <submittedName>
        <fullName evidence="7">Sterol desaturase/sphingolipid hydroxylase (Fatty acid hydroxylase superfamily)</fullName>
    </submittedName>
</protein>
<evidence type="ECO:0000256" key="5">
    <source>
        <dbReference type="SAM" id="Phobius"/>
    </source>
</evidence>
<evidence type="ECO:0000256" key="1">
    <source>
        <dbReference type="ARBA" id="ARBA00004370"/>
    </source>
</evidence>
<gene>
    <name evidence="7" type="ORF">FHS48_001344</name>
</gene>
<feature type="domain" description="Fatty acid hydroxylase" evidence="6">
    <location>
        <begin position="93"/>
        <end position="228"/>
    </location>
</feature>
<dbReference type="AlphaFoldDB" id="A0A7W9ZH14"/>
<dbReference type="GO" id="GO:0005506">
    <property type="term" value="F:iron ion binding"/>
    <property type="evidence" value="ECO:0007669"/>
    <property type="project" value="InterPro"/>
</dbReference>
<proteinExistence type="predicted"/>
<evidence type="ECO:0000256" key="2">
    <source>
        <dbReference type="ARBA" id="ARBA00022692"/>
    </source>
</evidence>
<reference evidence="7 8" key="1">
    <citation type="submission" date="2020-08" db="EMBL/GenBank/DDBJ databases">
        <title>Genomic Encyclopedia of Type Strains, Phase IV (KMG-IV): sequencing the most valuable type-strain genomes for metagenomic binning, comparative biology and taxonomic classification.</title>
        <authorList>
            <person name="Goeker M."/>
        </authorList>
    </citation>
    <scope>NUCLEOTIDE SEQUENCE [LARGE SCALE GENOMIC DNA]</scope>
    <source>
        <strain evidence="7 8">DSM 11590</strain>
    </source>
</reference>
<dbReference type="InterPro" id="IPR006694">
    <property type="entry name" value="Fatty_acid_hydroxylase"/>
</dbReference>
<feature type="transmembrane region" description="Helical" evidence="5">
    <location>
        <begin position="12"/>
        <end position="30"/>
    </location>
</feature>
<accession>A0A7W9ZH14</accession>
<sequence>MTDVLPSLPATRLFLFIGLLLCLMTAETLWPRRNTKQHRQPRWVGNLSLSALGSLCGQAISSLSPVAAALWAEQAGNGLFRLVPLPDLLPFWVSVVLLDGMIWAQHLIFHHLPWLWRLHRVHHSDPEMDATTAVRFHPVEILLSLLLKSGAVILLGIPATAIVTFEILLSSTALMTHANIRLPQRLDRFLRLLVITPDLHRIHHSPERQETDSNFGFCLSLWDRLAGTLRHTPRQPQETMAVGLPDFRSPHDQAPVRLLLQPLKTPRHPPTGHLPGKQD</sequence>
<evidence type="ECO:0000313" key="8">
    <source>
        <dbReference type="Proteomes" id="UP000544872"/>
    </source>
</evidence>